<protein>
    <submittedName>
        <fullName evidence="1">Uncharacterized protein</fullName>
    </submittedName>
</protein>
<reference evidence="1 2" key="1">
    <citation type="submission" date="2014-06" db="EMBL/GenBank/DDBJ databases">
        <title>Evolutionary Origins and Diversification of the Mycorrhizal Mutualists.</title>
        <authorList>
            <consortium name="DOE Joint Genome Institute"/>
            <consortium name="Mycorrhizal Genomics Consortium"/>
            <person name="Kohler A."/>
            <person name="Kuo A."/>
            <person name="Nagy L.G."/>
            <person name="Floudas D."/>
            <person name="Copeland A."/>
            <person name="Barry K.W."/>
            <person name="Cichocki N."/>
            <person name="Veneault-Fourrey C."/>
            <person name="LaButti K."/>
            <person name="Lindquist E.A."/>
            <person name="Lipzen A."/>
            <person name="Lundell T."/>
            <person name="Morin E."/>
            <person name="Murat C."/>
            <person name="Riley R."/>
            <person name="Ohm R."/>
            <person name="Sun H."/>
            <person name="Tunlid A."/>
            <person name="Henrissat B."/>
            <person name="Grigoriev I.V."/>
            <person name="Hibbett D.S."/>
            <person name="Martin F."/>
        </authorList>
    </citation>
    <scope>NUCLEOTIDE SEQUENCE [LARGE SCALE GENOMIC DNA]</scope>
    <source>
        <strain evidence="1 2">SS14</strain>
    </source>
</reference>
<organism evidence="1 2">
    <name type="scientific">Sphaerobolus stellatus (strain SS14)</name>
    <dbReference type="NCBI Taxonomy" id="990650"/>
    <lineage>
        <taxon>Eukaryota</taxon>
        <taxon>Fungi</taxon>
        <taxon>Dikarya</taxon>
        <taxon>Basidiomycota</taxon>
        <taxon>Agaricomycotina</taxon>
        <taxon>Agaricomycetes</taxon>
        <taxon>Phallomycetidae</taxon>
        <taxon>Geastrales</taxon>
        <taxon>Sphaerobolaceae</taxon>
        <taxon>Sphaerobolus</taxon>
    </lineage>
</organism>
<keyword evidence="2" id="KW-1185">Reference proteome</keyword>
<dbReference type="EMBL" id="KN837112">
    <property type="protein sequence ID" value="KIJ45423.1"/>
    <property type="molecule type" value="Genomic_DNA"/>
</dbReference>
<dbReference type="AlphaFoldDB" id="A0A0C9URD6"/>
<proteinExistence type="predicted"/>
<sequence>MAFQSGSEETQKKLLTACKDGALKVIQLAEKSAWDRKESTAFTNIELNLYKALHDILTLEEMCTLAVFSQTVSHPYFRII</sequence>
<accession>A0A0C9URD6</accession>
<evidence type="ECO:0000313" key="1">
    <source>
        <dbReference type="EMBL" id="KIJ45423.1"/>
    </source>
</evidence>
<evidence type="ECO:0000313" key="2">
    <source>
        <dbReference type="Proteomes" id="UP000054279"/>
    </source>
</evidence>
<dbReference type="Proteomes" id="UP000054279">
    <property type="component" value="Unassembled WGS sequence"/>
</dbReference>
<gene>
    <name evidence="1" type="ORF">M422DRAFT_251195</name>
</gene>
<dbReference type="HOGENOM" id="CLU_2591333_0_0_1"/>
<name>A0A0C9URD6_SPHS4</name>